<protein>
    <submittedName>
        <fullName evidence="2">336_t:CDS:1</fullName>
    </submittedName>
</protein>
<comment type="caution">
    <text evidence="2">The sequence shown here is derived from an EMBL/GenBank/DDBJ whole genome shotgun (WGS) entry which is preliminary data.</text>
</comment>
<dbReference type="PANTHER" id="PTHR11102:SF160">
    <property type="entry name" value="ERAD-ASSOCIATED E3 UBIQUITIN-PROTEIN LIGASE COMPONENT HRD3"/>
    <property type="match status" value="1"/>
</dbReference>
<proteinExistence type="inferred from homology"/>
<dbReference type="PANTHER" id="PTHR11102">
    <property type="entry name" value="SEL-1-LIKE PROTEIN"/>
    <property type="match status" value="1"/>
</dbReference>
<name>A0A9N9FL63_9GLOM</name>
<dbReference type="InterPro" id="IPR006597">
    <property type="entry name" value="Sel1-like"/>
</dbReference>
<evidence type="ECO:0000313" key="2">
    <source>
        <dbReference type="EMBL" id="CAG8541064.1"/>
    </source>
</evidence>
<dbReference type="OrthoDB" id="2384430at2759"/>
<keyword evidence="3" id="KW-1185">Reference proteome</keyword>
<gene>
    <name evidence="2" type="ORF">ALEPTO_LOCUS5413</name>
</gene>
<dbReference type="InterPro" id="IPR050767">
    <property type="entry name" value="Sel1_AlgK"/>
</dbReference>
<evidence type="ECO:0000313" key="3">
    <source>
        <dbReference type="Proteomes" id="UP000789508"/>
    </source>
</evidence>
<organism evidence="2 3">
    <name type="scientific">Ambispora leptoticha</name>
    <dbReference type="NCBI Taxonomy" id="144679"/>
    <lineage>
        <taxon>Eukaryota</taxon>
        <taxon>Fungi</taxon>
        <taxon>Fungi incertae sedis</taxon>
        <taxon>Mucoromycota</taxon>
        <taxon>Glomeromycotina</taxon>
        <taxon>Glomeromycetes</taxon>
        <taxon>Archaeosporales</taxon>
        <taxon>Ambisporaceae</taxon>
        <taxon>Ambispora</taxon>
    </lineage>
</organism>
<evidence type="ECO:0000256" key="1">
    <source>
        <dbReference type="ARBA" id="ARBA00038101"/>
    </source>
</evidence>
<dbReference type="EMBL" id="CAJVPS010001517">
    <property type="protein sequence ID" value="CAG8541064.1"/>
    <property type="molecule type" value="Genomic_DNA"/>
</dbReference>
<dbReference type="SMART" id="SM00671">
    <property type="entry name" value="SEL1"/>
    <property type="match status" value="7"/>
</dbReference>
<dbReference type="InterPro" id="IPR011990">
    <property type="entry name" value="TPR-like_helical_dom_sf"/>
</dbReference>
<dbReference type="SUPFAM" id="SSF81901">
    <property type="entry name" value="HCP-like"/>
    <property type="match status" value="2"/>
</dbReference>
<dbReference type="AlphaFoldDB" id="A0A9N9FL63"/>
<sequence length="379" mass="43014">MEKISVTNLETSFKKCTIECYSSSSSSLPKIRLAPQLRQDLYKKFESILDSYDAPQKSIEKLESWLKEKNLKSEQLFSMLSAGYSTENTNIPYSAMILGFMYEHGIGTEKNLALAFKYYKVWYDAAISLPSSSVASSSHALNIMGIFYRDGIGIDRDPRMAFELFQKGAALEHLAAQYHLSLCFRDGIGTTVDFPSHSYWLYKAATSGYTPAQLQLANFLRDDVKDSNHKEAAYTHFLTAAVSGSKEAALYLADAYQDGLGTKRDEASSLRWYKVAAKNGNLTALNKLGHAYHRGSGVKRNHYKAFRYFVQYSERAEREEEDMTNIGISQYVLGNCYHYGWGVTKDLHMASKWYRKAIDNGNRNARVQFLLYFMDSGKK</sequence>
<dbReference type="Proteomes" id="UP000789508">
    <property type="component" value="Unassembled WGS sequence"/>
</dbReference>
<dbReference type="Pfam" id="PF08238">
    <property type="entry name" value="Sel1"/>
    <property type="match status" value="6"/>
</dbReference>
<comment type="similarity">
    <text evidence="1">Belongs to the sel-1 family.</text>
</comment>
<dbReference type="Gene3D" id="1.25.40.10">
    <property type="entry name" value="Tetratricopeptide repeat domain"/>
    <property type="match status" value="2"/>
</dbReference>
<reference evidence="2" key="1">
    <citation type="submission" date="2021-06" db="EMBL/GenBank/DDBJ databases">
        <authorList>
            <person name="Kallberg Y."/>
            <person name="Tangrot J."/>
            <person name="Rosling A."/>
        </authorList>
    </citation>
    <scope>NUCLEOTIDE SEQUENCE</scope>
    <source>
        <strain evidence="2">FL130A</strain>
    </source>
</reference>
<accession>A0A9N9FL63</accession>